<keyword evidence="1" id="KW-0378">Hydrolase</keyword>
<dbReference type="InterPro" id="IPR050300">
    <property type="entry name" value="GDXG_lipolytic_enzyme"/>
</dbReference>
<dbReference type="Pfam" id="PF20434">
    <property type="entry name" value="BD-FAE"/>
    <property type="match status" value="1"/>
</dbReference>
<dbReference type="KEGG" id="lcu:PL11_005965"/>
<dbReference type="EMBL" id="CP018906">
    <property type="protein sequence ID" value="AQW21510.1"/>
    <property type="molecule type" value="Genomic_DNA"/>
</dbReference>
<proteinExistence type="predicted"/>
<dbReference type="PANTHER" id="PTHR48081:SF6">
    <property type="entry name" value="PEPTIDASE S9 PROLYL OLIGOPEPTIDASE CATALYTIC DOMAIN-CONTAINING PROTEIN"/>
    <property type="match status" value="1"/>
</dbReference>
<dbReference type="GO" id="GO:0016787">
    <property type="term" value="F:hydrolase activity"/>
    <property type="evidence" value="ECO:0007669"/>
    <property type="project" value="UniProtKB-KW"/>
</dbReference>
<dbReference type="OrthoDB" id="9794725at2"/>
<keyword evidence="4" id="KW-1185">Reference proteome</keyword>
<dbReference type="InterPro" id="IPR029058">
    <property type="entry name" value="AB_hydrolase_fold"/>
</dbReference>
<dbReference type="AlphaFoldDB" id="A0A1S6QIT3"/>
<evidence type="ECO:0000313" key="3">
    <source>
        <dbReference type="EMBL" id="AQW21510.1"/>
    </source>
</evidence>
<dbReference type="eggNOG" id="COG0657">
    <property type="taxonomic scope" value="Bacteria"/>
</dbReference>
<evidence type="ECO:0000259" key="2">
    <source>
        <dbReference type="Pfam" id="PF20434"/>
    </source>
</evidence>
<feature type="domain" description="BD-FAE-like" evidence="2">
    <location>
        <begin position="16"/>
        <end position="121"/>
    </location>
</feature>
<dbReference type="Gene3D" id="3.40.50.1820">
    <property type="entry name" value="alpha/beta hydrolase"/>
    <property type="match status" value="1"/>
</dbReference>
<dbReference type="InterPro" id="IPR049492">
    <property type="entry name" value="BD-FAE-like_dom"/>
</dbReference>
<reference evidence="3 4" key="1">
    <citation type="journal article" date="2015" name="Genome Announc.">
        <title>Genome Sequence of Lactobacillus curieae CCTCC M 2011381T, a Novel Producer of Gamma-aminobutyric Acid.</title>
        <authorList>
            <person name="Wang Y."/>
            <person name="Wang Y."/>
            <person name="Lang C."/>
            <person name="Wei D."/>
            <person name="Xu P."/>
            <person name="Xie J."/>
        </authorList>
    </citation>
    <scope>NUCLEOTIDE SEQUENCE [LARGE SCALE GENOMIC DNA]</scope>
    <source>
        <strain evidence="3 4">CCTCC M 2011381</strain>
    </source>
</reference>
<evidence type="ECO:0000313" key="4">
    <source>
        <dbReference type="Proteomes" id="UP000030361"/>
    </source>
</evidence>
<gene>
    <name evidence="3" type="ORF">PL11_005965</name>
</gene>
<organism evidence="3 4">
    <name type="scientific">Lentilactobacillus curieae</name>
    <dbReference type="NCBI Taxonomy" id="1138822"/>
    <lineage>
        <taxon>Bacteria</taxon>
        <taxon>Bacillati</taxon>
        <taxon>Bacillota</taxon>
        <taxon>Bacilli</taxon>
        <taxon>Lactobacillales</taxon>
        <taxon>Lactobacillaceae</taxon>
        <taxon>Lentilactobacillus</taxon>
    </lineage>
</organism>
<dbReference type="PANTHER" id="PTHR48081">
    <property type="entry name" value="AB HYDROLASE SUPERFAMILY PROTEIN C4A8.06C"/>
    <property type="match status" value="1"/>
</dbReference>
<evidence type="ECO:0000256" key="1">
    <source>
        <dbReference type="ARBA" id="ARBA00022801"/>
    </source>
</evidence>
<dbReference type="RefSeq" id="WP_035167997.1">
    <property type="nucleotide sequence ID" value="NZ_CP018906.1"/>
</dbReference>
<accession>A0A1S6QIT3</accession>
<protein>
    <submittedName>
        <fullName evidence="3">Esterase</fullName>
    </submittedName>
</protein>
<dbReference type="Proteomes" id="UP000030361">
    <property type="component" value="Chromosome"/>
</dbReference>
<sequence length="237" mass="25938">MKIETVSLNDSKTSALDIYESASDEKLPGIVVIAGGSYNPIKERDSERVALTFATHAYQAFVVKYPVAENKSYADAKTAISASFDYITEHADELNVNVNKLGIIGFSAGGQLAAAYANEADSKAKFEILGYPVTKPTLDERMGVTTEDVVPMVSKNTPKTFIFGATQDELTPFTQHILPYVQALAENGVSFELHEFATGNHGMSLANKYTSIVNDDRADEHFSEWFPLALGWLNEIL</sequence>
<dbReference type="SUPFAM" id="SSF53474">
    <property type="entry name" value="alpha/beta-Hydrolases"/>
    <property type="match status" value="1"/>
</dbReference>
<name>A0A1S6QIT3_9LACO</name>